<comment type="catalytic activity">
    <reaction evidence="7">
        <text>(2E)-4-hydroxy-3-methylbut-2-enyl diphosphate + oxidized [flavodoxin] + H2O + 2 H(+) = 2-C-methyl-D-erythritol 2,4-cyclic diphosphate + reduced [flavodoxin]</text>
        <dbReference type="Rhea" id="RHEA:43604"/>
        <dbReference type="Rhea" id="RHEA-COMP:10622"/>
        <dbReference type="Rhea" id="RHEA-COMP:10623"/>
        <dbReference type="ChEBI" id="CHEBI:15377"/>
        <dbReference type="ChEBI" id="CHEBI:15378"/>
        <dbReference type="ChEBI" id="CHEBI:57618"/>
        <dbReference type="ChEBI" id="CHEBI:58210"/>
        <dbReference type="ChEBI" id="CHEBI:58483"/>
        <dbReference type="ChEBI" id="CHEBI:128753"/>
        <dbReference type="EC" id="1.17.7.3"/>
    </reaction>
</comment>
<dbReference type="AlphaFoldDB" id="A0A1G9LGR1"/>
<keyword evidence="6 7" id="KW-0414">Isoprene biosynthesis</keyword>
<dbReference type="GO" id="GO:0019288">
    <property type="term" value="P:isopentenyl diphosphate biosynthetic process, methylerythritol 4-phosphate pathway"/>
    <property type="evidence" value="ECO:0007669"/>
    <property type="project" value="UniProtKB-UniRule"/>
</dbReference>
<dbReference type="STRING" id="321763.SAMN04488692_10657"/>
<keyword evidence="4 7" id="KW-0408">Iron</keyword>
<comment type="function">
    <text evidence="7">Converts 2C-methyl-D-erythritol 2,4-cyclodiphosphate (ME-2,4cPP) into 1-hydroxy-2-methyl-2-(E)-butenyl 4-diphosphate.</text>
</comment>
<evidence type="ECO:0000256" key="3">
    <source>
        <dbReference type="ARBA" id="ARBA00023002"/>
    </source>
</evidence>
<gene>
    <name evidence="7" type="primary">ispG</name>
    <name evidence="10" type="ORF">SAMN04488692_10657</name>
</gene>
<evidence type="ECO:0000259" key="9">
    <source>
        <dbReference type="Pfam" id="PF26540"/>
    </source>
</evidence>
<dbReference type="PIRSF" id="PIRSF004640">
    <property type="entry name" value="IspG"/>
    <property type="match status" value="1"/>
</dbReference>
<keyword evidence="1 7" id="KW-0004">4Fe-4S</keyword>
<feature type="binding site" evidence="7">
    <location>
        <position position="280"/>
    </location>
    <ligand>
        <name>[4Fe-4S] cluster</name>
        <dbReference type="ChEBI" id="CHEBI:49883"/>
    </ligand>
</feature>
<dbReference type="Gene3D" id="3.30.413.10">
    <property type="entry name" value="Sulfite Reductase Hemoprotein, domain 1"/>
    <property type="match status" value="1"/>
</dbReference>
<dbReference type="UniPathway" id="UPA00056">
    <property type="reaction ID" value="UER00096"/>
</dbReference>
<comment type="similarity">
    <text evidence="7">Belongs to the IspG family.</text>
</comment>
<dbReference type="GO" id="GO:0046429">
    <property type="term" value="F:4-hydroxy-3-methylbut-2-en-1-yl diphosphate synthase activity (ferredoxin)"/>
    <property type="evidence" value="ECO:0007669"/>
    <property type="project" value="UniProtKB-UniRule"/>
</dbReference>
<reference evidence="10 11" key="1">
    <citation type="submission" date="2016-10" db="EMBL/GenBank/DDBJ databases">
        <authorList>
            <person name="de Groot N.N."/>
        </authorList>
    </citation>
    <scope>NUCLEOTIDE SEQUENCE [LARGE SCALE GENOMIC DNA]</scope>
    <source>
        <strain evidence="10 11">SLAS-1</strain>
    </source>
</reference>
<evidence type="ECO:0000259" key="8">
    <source>
        <dbReference type="Pfam" id="PF04551"/>
    </source>
</evidence>
<keyword evidence="5 7" id="KW-0411">Iron-sulfur</keyword>
<dbReference type="HAMAP" id="MF_00159">
    <property type="entry name" value="IspG"/>
    <property type="match status" value="1"/>
</dbReference>
<name>A0A1G9LGR1_9FIRM</name>
<keyword evidence="3 7" id="KW-0560">Oxidoreductase</keyword>
<dbReference type="Gene3D" id="3.20.20.20">
    <property type="entry name" value="Dihydropteroate synthase-like"/>
    <property type="match status" value="1"/>
</dbReference>
<dbReference type="GO" id="GO:0005506">
    <property type="term" value="F:iron ion binding"/>
    <property type="evidence" value="ECO:0007669"/>
    <property type="project" value="InterPro"/>
</dbReference>
<dbReference type="OrthoDB" id="9803214at2"/>
<dbReference type="PANTHER" id="PTHR30454">
    <property type="entry name" value="4-HYDROXY-3-METHYLBUT-2-EN-1-YL DIPHOSPHATE SYNTHASE"/>
    <property type="match status" value="1"/>
</dbReference>
<proteinExistence type="inferred from homology"/>
<evidence type="ECO:0000256" key="1">
    <source>
        <dbReference type="ARBA" id="ARBA00022485"/>
    </source>
</evidence>
<dbReference type="RefSeq" id="WP_089759128.1">
    <property type="nucleotide sequence ID" value="NZ_FNGO01000006.1"/>
</dbReference>
<dbReference type="InterPro" id="IPR045854">
    <property type="entry name" value="NO2/SO3_Rdtase_4Fe4S_sf"/>
</dbReference>
<evidence type="ECO:0000256" key="6">
    <source>
        <dbReference type="ARBA" id="ARBA00023229"/>
    </source>
</evidence>
<dbReference type="InterPro" id="IPR004588">
    <property type="entry name" value="IspG_bac-typ"/>
</dbReference>
<dbReference type="SUPFAM" id="SSF56014">
    <property type="entry name" value="Nitrite and sulphite reductase 4Fe-4S domain-like"/>
    <property type="match status" value="1"/>
</dbReference>
<dbReference type="InterPro" id="IPR011005">
    <property type="entry name" value="Dihydropteroate_synth-like_sf"/>
</dbReference>
<dbReference type="GO" id="GO:0016114">
    <property type="term" value="P:terpenoid biosynthetic process"/>
    <property type="evidence" value="ECO:0007669"/>
    <property type="project" value="InterPro"/>
</dbReference>
<dbReference type="PANTHER" id="PTHR30454:SF0">
    <property type="entry name" value="4-HYDROXY-3-METHYLBUT-2-EN-1-YL DIPHOSPHATE SYNTHASE (FERREDOXIN), CHLOROPLASTIC"/>
    <property type="match status" value="1"/>
</dbReference>
<sequence length="365" mass="39032">MPFSSSEKLPEKFKIERRVRTVEIGDLKIGGDHPVSIQSMTTTSTADVEKTLAQIKKLDEAGCELIRLAVPSSEAARALSSISSAVDVPLMADIHFNHRLALKSLEAGIDGLRINPGNIGGRSEVREVVRACQNRGAPIRVGVNSGSLEDEIREKHGGPTAEAMAESAARQVDFLQELGFEDYLVSLKSTDVNTNTAANLIFAQKYDCPLHIGITEAGFGRSGEIKSAVGMASLLSRGVGDTMRISLTGDPVREIEVGRKILASLGERSFGPEVISCPTCGRTEIDIEKIAAEIKKALQNFSSELKVAVMGCSVNGPGEASQADIGLAGGRGTGLIFKEGEVIKKVPEEEMIKALLQEIKQMECD</sequence>
<evidence type="ECO:0000256" key="2">
    <source>
        <dbReference type="ARBA" id="ARBA00022723"/>
    </source>
</evidence>
<dbReference type="Pfam" id="PF04551">
    <property type="entry name" value="GcpE"/>
    <property type="match status" value="1"/>
</dbReference>
<feature type="binding site" evidence="7">
    <location>
        <position position="277"/>
    </location>
    <ligand>
        <name>[4Fe-4S] cluster</name>
        <dbReference type="ChEBI" id="CHEBI:49883"/>
    </ligand>
</feature>
<dbReference type="Pfam" id="PF26540">
    <property type="entry name" value="GcpE_C"/>
    <property type="match status" value="1"/>
</dbReference>
<dbReference type="InterPro" id="IPR058578">
    <property type="entry name" value="IspG_TIM"/>
</dbReference>
<keyword evidence="2 7" id="KW-0479">Metal-binding</keyword>
<dbReference type="GO" id="GO:0051539">
    <property type="term" value="F:4 iron, 4 sulfur cluster binding"/>
    <property type="evidence" value="ECO:0007669"/>
    <property type="project" value="UniProtKB-UniRule"/>
</dbReference>
<dbReference type="InterPro" id="IPR058579">
    <property type="entry name" value="IspG_C"/>
</dbReference>
<feature type="binding site" evidence="7">
    <location>
        <position position="319"/>
    </location>
    <ligand>
        <name>[4Fe-4S] cluster</name>
        <dbReference type="ChEBI" id="CHEBI:49883"/>
    </ligand>
</feature>
<evidence type="ECO:0000313" key="10">
    <source>
        <dbReference type="EMBL" id="SDL61142.1"/>
    </source>
</evidence>
<dbReference type="Proteomes" id="UP000199476">
    <property type="component" value="Unassembled WGS sequence"/>
</dbReference>
<dbReference type="InterPro" id="IPR016425">
    <property type="entry name" value="IspG_bac"/>
</dbReference>
<evidence type="ECO:0000256" key="5">
    <source>
        <dbReference type="ARBA" id="ARBA00023014"/>
    </source>
</evidence>
<dbReference type="EC" id="1.17.7.3" evidence="7"/>
<dbReference type="EMBL" id="FNGO01000006">
    <property type="protein sequence ID" value="SDL61142.1"/>
    <property type="molecule type" value="Genomic_DNA"/>
</dbReference>
<feature type="domain" description="IspG C-terminal" evidence="9">
    <location>
        <begin position="273"/>
        <end position="361"/>
    </location>
</feature>
<evidence type="ECO:0000313" key="11">
    <source>
        <dbReference type="Proteomes" id="UP000199476"/>
    </source>
</evidence>
<accession>A0A1G9LGR1</accession>
<comment type="cofactor">
    <cofactor evidence="7">
        <name>[4Fe-4S] cluster</name>
        <dbReference type="ChEBI" id="CHEBI:49883"/>
    </cofactor>
    <text evidence="7">Binds 1 [4Fe-4S] cluster.</text>
</comment>
<evidence type="ECO:0000256" key="4">
    <source>
        <dbReference type="ARBA" id="ARBA00023004"/>
    </source>
</evidence>
<protein>
    <recommendedName>
        <fullName evidence="7">4-hydroxy-3-methylbut-2-en-1-yl diphosphate synthase (flavodoxin)</fullName>
        <ecNumber evidence="7">1.17.7.3</ecNumber>
    </recommendedName>
    <alternativeName>
        <fullName evidence="7">1-hydroxy-2-methyl-2-(E)-butenyl 4-diphosphate synthase</fullName>
    </alternativeName>
</protein>
<dbReference type="FunFam" id="3.20.20.20:FF:000001">
    <property type="entry name" value="4-hydroxy-3-methylbut-2-en-1-yl diphosphate synthase (flavodoxin)"/>
    <property type="match status" value="1"/>
</dbReference>
<organism evidence="10 11">
    <name type="scientific">Halarsenatibacter silvermanii</name>
    <dbReference type="NCBI Taxonomy" id="321763"/>
    <lineage>
        <taxon>Bacteria</taxon>
        <taxon>Bacillati</taxon>
        <taxon>Bacillota</taxon>
        <taxon>Clostridia</taxon>
        <taxon>Halanaerobiales</taxon>
        <taxon>Halarsenatibacteraceae</taxon>
        <taxon>Halarsenatibacter</taxon>
    </lineage>
</organism>
<evidence type="ECO:0000256" key="7">
    <source>
        <dbReference type="HAMAP-Rule" id="MF_00159"/>
    </source>
</evidence>
<keyword evidence="11" id="KW-1185">Reference proteome</keyword>
<feature type="binding site" evidence="7">
    <location>
        <position position="312"/>
    </location>
    <ligand>
        <name>[4Fe-4S] cluster</name>
        <dbReference type="ChEBI" id="CHEBI:49883"/>
    </ligand>
</feature>
<dbReference type="GO" id="GO:0141197">
    <property type="term" value="F:4-hydroxy-3-methylbut-2-enyl-diphosphate synthase activity (flavodoxin)"/>
    <property type="evidence" value="ECO:0007669"/>
    <property type="project" value="UniProtKB-EC"/>
</dbReference>
<feature type="domain" description="IspG TIM-barrel" evidence="8">
    <location>
        <begin position="20"/>
        <end position="258"/>
    </location>
</feature>
<comment type="pathway">
    <text evidence="7">Isoprenoid biosynthesis; isopentenyl diphosphate biosynthesis via DXP pathway; isopentenyl diphosphate from 1-deoxy-D-xylulose 5-phosphate: step 5/6.</text>
</comment>
<dbReference type="NCBIfam" id="TIGR00612">
    <property type="entry name" value="ispG_gcpE"/>
    <property type="match status" value="1"/>
</dbReference>
<dbReference type="SUPFAM" id="SSF51717">
    <property type="entry name" value="Dihydropteroate synthetase-like"/>
    <property type="match status" value="1"/>
</dbReference>
<dbReference type="NCBIfam" id="NF001540">
    <property type="entry name" value="PRK00366.1"/>
    <property type="match status" value="1"/>
</dbReference>